<protein>
    <submittedName>
        <fullName evidence="1">Uncharacterized protein</fullName>
    </submittedName>
</protein>
<name>A0A318S8H9_9DEIO</name>
<dbReference type="RefSeq" id="WP_110885954.1">
    <property type="nucleotide sequence ID" value="NZ_QJSX01000004.1"/>
</dbReference>
<sequence>MIELRGAVANVFVLGVSDEIALREAGRVDVLVETASGERYAGTLRTLDDIDASLTGIYLPVTDTLVLRDLTPDTVLPAIEDLINGGVLDEVFLEVLEEVES</sequence>
<dbReference type="Proteomes" id="UP000248326">
    <property type="component" value="Unassembled WGS sequence"/>
</dbReference>
<evidence type="ECO:0000313" key="1">
    <source>
        <dbReference type="EMBL" id="PYE54835.1"/>
    </source>
</evidence>
<dbReference type="AlphaFoldDB" id="A0A318S8H9"/>
<reference evidence="1 2" key="1">
    <citation type="submission" date="2018-06" db="EMBL/GenBank/DDBJ databases">
        <title>Genomic Encyclopedia of Type Strains, Phase IV (KMG-IV): sequencing the most valuable type-strain genomes for metagenomic binning, comparative biology and taxonomic classification.</title>
        <authorList>
            <person name="Goeker M."/>
        </authorList>
    </citation>
    <scope>NUCLEOTIDE SEQUENCE [LARGE SCALE GENOMIC DNA]</scope>
    <source>
        <strain evidence="1 2">DSM 18048</strain>
    </source>
</reference>
<organism evidence="1 2">
    <name type="scientific">Deinococcus yavapaiensis KR-236</name>
    <dbReference type="NCBI Taxonomy" id="694435"/>
    <lineage>
        <taxon>Bacteria</taxon>
        <taxon>Thermotogati</taxon>
        <taxon>Deinococcota</taxon>
        <taxon>Deinococci</taxon>
        <taxon>Deinococcales</taxon>
        <taxon>Deinococcaceae</taxon>
        <taxon>Deinococcus</taxon>
    </lineage>
</organism>
<dbReference type="EMBL" id="QJSX01000004">
    <property type="protein sequence ID" value="PYE54835.1"/>
    <property type="molecule type" value="Genomic_DNA"/>
</dbReference>
<accession>A0A318S8H9</accession>
<dbReference type="OrthoDB" id="9947633at2"/>
<proteinExistence type="predicted"/>
<evidence type="ECO:0000313" key="2">
    <source>
        <dbReference type="Proteomes" id="UP000248326"/>
    </source>
</evidence>
<keyword evidence="2" id="KW-1185">Reference proteome</keyword>
<gene>
    <name evidence="1" type="ORF">DES52_104106</name>
</gene>
<comment type="caution">
    <text evidence="1">The sequence shown here is derived from an EMBL/GenBank/DDBJ whole genome shotgun (WGS) entry which is preliminary data.</text>
</comment>